<proteinExistence type="predicted"/>
<organism evidence="1 2">
    <name type="scientific">Mycolicibacterium anyangense</name>
    <dbReference type="NCBI Taxonomy" id="1431246"/>
    <lineage>
        <taxon>Bacteria</taxon>
        <taxon>Bacillati</taxon>
        <taxon>Actinomycetota</taxon>
        <taxon>Actinomycetes</taxon>
        <taxon>Mycobacteriales</taxon>
        <taxon>Mycobacteriaceae</taxon>
        <taxon>Mycolicibacterium</taxon>
    </lineage>
</organism>
<protein>
    <submittedName>
        <fullName evidence="1">Pyridoxamine 5'-phosphate oxidase</fullName>
    </submittedName>
</protein>
<dbReference type="Gene3D" id="2.30.110.10">
    <property type="entry name" value="Electron Transport, Fmn-binding Protein, Chain A"/>
    <property type="match status" value="1"/>
</dbReference>
<sequence>MTSLDAIAPAFVRMAHRIVWASVATVDSGGRPRSRVLHPIWEWDGEQLQGWIATVPTPLKRAHVQANPYASITYWAPNHDTCTAECNVQWAFDDDVRAAIWEKFKNAPAPVGYDPAIIPQWSGGPTSEAFAVLRLQPWRLRVMPGTVMTAGSGELLSWRA</sequence>
<reference evidence="1 2" key="1">
    <citation type="journal article" date="2019" name="Emerg. Microbes Infect.">
        <title>Comprehensive subspecies identification of 175 nontuberculous mycobacteria species based on 7547 genomic profiles.</title>
        <authorList>
            <person name="Matsumoto Y."/>
            <person name="Kinjo T."/>
            <person name="Motooka D."/>
            <person name="Nabeya D."/>
            <person name="Jung N."/>
            <person name="Uechi K."/>
            <person name="Horii T."/>
            <person name="Iida T."/>
            <person name="Fujita J."/>
            <person name="Nakamura S."/>
        </authorList>
    </citation>
    <scope>NUCLEOTIDE SEQUENCE [LARGE SCALE GENOMIC DNA]</scope>
    <source>
        <strain evidence="1 2">JCM 30275</strain>
    </source>
</reference>
<dbReference type="AlphaFoldDB" id="A0A6N4WBM2"/>
<dbReference type="Proteomes" id="UP000467249">
    <property type="component" value="Chromosome"/>
</dbReference>
<name>A0A6N4WBM2_9MYCO</name>
<gene>
    <name evidence="1" type="ORF">MANY_47530</name>
</gene>
<evidence type="ECO:0000313" key="2">
    <source>
        <dbReference type="Proteomes" id="UP000467249"/>
    </source>
</evidence>
<dbReference type="SUPFAM" id="SSF50475">
    <property type="entry name" value="FMN-binding split barrel"/>
    <property type="match status" value="1"/>
</dbReference>
<dbReference type="KEGG" id="many:MANY_47530"/>
<keyword evidence="2" id="KW-1185">Reference proteome</keyword>
<evidence type="ECO:0000313" key="1">
    <source>
        <dbReference type="EMBL" id="BBZ79416.1"/>
    </source>
</evidence>
<dbReference type="EMBL" id="AP022620">
    <property type="protein sequence ID" value="BBZ79416.1"/>
    <property type="molecule type" value="Genomic_DNA"/>
</dbReference>
<dbReference type="InterPro" id="IPR012349">
    <property type="entry name" value="Split_barrel_FMN-bd"/>
</dbReference>
<accession>A0A6N4WBM2</accession>